<evidence type="ECO:0000256" key="8">
    <source>
        <dbReference type="ARBA" id="ARBA00022679"/>
    </source>
</evidence>
<dbReference type="RefSeq" id="WP_213236298.1">
    <property type="nucleotide sequence ID" value="NZ_JAHBCL010000010.1"/>
</dbReference>
<dbReference type="Gene3D" id="1.10.1610.10">
    <property type="match status" value="1"/>
</dbReference>
<dbReference type="NCBIfam" id="TIGR03160">
    <property type="entry name" value="cobT_DBIPRT"/>
    <property type="match status" value="1"/>
</dbReference>
<feature type="active site" description="Proton acceptor" evidence="11">
    <location>
        <position position="315"/>
    </location>
</feature>
<evidence type="ECO:0000256" key="2">
    <source>
        <dbReference type="ARBA" id="ARBA00005049"/>
    </source>
</evidence>
<dbReference type="InterPro" id="IPR003200">
    <property type="entry name" value="Nict_dMeBzImd_PRibTrfase"/>
</dbReference>
<evidence type="ECO:0000256" key="3">
    <source>
        <dbReference type="ARBA" id="ARBA00007110"/>
    </source>
</evidence>
<comment type="function">
    <text evidence="1 11">Catalyzes the synthesis of alpha-ribazole-5'-phosphate from nicotinate mononucleotide (NAMN) and 5,6-dimethylbenzimidazole (DMB).</text>
</comment>
<evidence type="ECO:0000256" key="10">
    <source>
        <dbReference type="ARBA" id="ARBA00047340"/>
    </source>
</evidence>
<dbReference type="Gene3D" id="3.40.50.10210">
    <property type="match status" value="1"/>
</dbReference>
<gene>
    <name evidence="11 12" type="primary">cobT</name>
    <name evidence="12" type="ORF">KHM83_07100</name>
</gene>
<comment type="catalytic activity">
    <reaction evidence="10 11">
        <text>5,6-dimethylbenzimidazole + nicotinate beta-D-ribonucleotide = alpha-ribazole 5'-phosphate + nicotinate + H(+)</text>
        <dbReference type="Rhea" id="RHEA:11196"/>
        <dbReference type="ChEBI" id="CHEBI:15378"/>
        <dbReference type="ChEBI" id="CHEBI:15890"/>
        <dbReference type="ChEBI" id="CHEBI:32544"/>
        <dbReference type="ChEBI" id="CHEBI:57502"/>
        <dbReference type="ChEBI" id="CHEBI:57918"/>
        <dbReference type="EC" id="2.4.2.21"/>
    </reaction>
</comment>
<dbReference type="PANTHER" id="PTHR43463:SF1">
    <property type="entry name" value="NICOTINATE-NUCLEOTIDE--DIMETHYLBENZIMIDAZOLE PHOSPHORIBOSYLTRANSFERASE"/>
    <property type="match status" value="1"/>
</dbReference>
<evidence type="ECO:0000256" key="1">
    <source>
        <dbReference type="ARBA" id="ARBA00002197"/>
    </source>
</evidence>
<dbReference type="EC" id="2.4.2.21" evidence="4 11"/>
<keyword evidence="7 11" id="KW-0328">Glycosyltransferase</keyword>
<dbReference type="GO" id="GO:0008939">
    <property type="term" value="F:nicotinate-nucleotide-dimethylbenzimidazole phosphoribosyltransferase activity"/>
    <property type="evidence" value="ECO:0007669"/>
    <property type="project" value="UniProtKB-EC"/>
</dbReference>
<dbReference type="NCBIfam" id="NF000996">
    <property type="entry name" value="PRK00105.1"/>
    <property type="match status" value="1"/>
</dbReference>
<comment type="similarity">
    <text evidence="3 11">Belongs to the CobT family.</text>
</comment>
<keyword evidence="13" id="KW-1185">Reference proteome</keyword>
<dbReference type="InterPro" id="IPR036087">
    <property type="entry name" value="Nict_dMeBzImd_PRibTrfase_sf"/>
</dbReference>
<name>A0ABS5PMM2_9FIRM</name>
<dbReference type="EMBL" id="JAHBCL010000010">
    <property type="protein sequence ID" value="MBS7526440.1"/>
    <property type="molecule type" value="Genomic_DNA"/>
</dbReference>
<keyword evidence="6 11" id="KW-0169">Cobalamin biosynthesis</keyword>
<dbReference type="SUPFAM" id="SSF52733">
    <property type="entry name" value="Nicotinate mononucleotide:5,6-dimethylbenzimidazole phosphoribosyltransferase (CobT)"/>
    <property type="match status" value="1"/>
</dbReference>
<proteinExistence type="inferred from homology"/>
<evidence type="ECO:0000313" key="12">
    <source>
        <dbReference type="EMBL" id="MBS7526440.1"/>
    </source>
</evidence>
<organism evidence="12 13">
    <name type="scientific">Fusibacter paucivorans</name>
    <dbReference type="NCBI Taxonomy" id="76009"/>
    <lineage>
        <taxon>Bacteria</taxon>
        <taxon>Bacillati</taxon>
        <taxon>Bacillota</taxon>
        <taxon>Clostridia</taxon>
        <taxon>Eubacteriales</taxon>
        <taxon>Eubacteriales Family XII. Incertae Sedis</taxon>
        <taxon>Fusibacter</taxon>
    </lineage>
</organism>
<comment type="pathway">
    <text evidence="2 11">Nucleoside biosynthesis; alpha-ribazole biosynthesis; alpha-ribazole from 5,6-dimethylbenzimidazole: step 1/2.</text>
</comment>
<protein>
    <recommendedName>
        <fullName evidence="5 11">Nicotinate-nucleotide--dimethylbenzimidazole phosphoribosyltransferase</fullName>
        <shortName evidence="11">NN:DBI PRT</shortName>
        <ecNumber evidence="4 11">2.4.2.21</ecNumber>
    </recommendedName>
    <alternativeName>
        <fullName evidence="9 11">N(1)-alpha-phosphoribosyltransferase</fullName>
    </alternativeName>
</protein>
<evidence type="ECO:0000256" key="9">
    <source>
        <dbReference type="ARBA" id="ARBA00030686"/>
    </source>
</evidence>
<dbReference type="InterPro" id="IPR017846">
    <property type="entry name" value="Nict_dMeBzImd_PRibTrfase_bact"/>
</dbReference>
<evidence type="ECO:0000256" key="7">
    <source>
        <dbReference type="ARBA" id="ARBA00022676"/>
    </source>
</evidence>
<evidence type="ECO:0000313" key="13">
    <source>
        <dbReference type="Proteomes" id="UP000746471"/>
    </source>
</evidence>
<reference evidence="12 13" key="1">
    <citation type="submission" date="2021-05" db="EMBL/GenBank/DDBJ databases">
        <title>Fusibacter ferrireducens sp. nov., an anaerobic, sulfur- and Fe-reducing bacterium isolated from the mangrove sediment.</title>
        <authorList>
            <person name="Qiu D."/>
        </authorList>
    </citation>
    <scope>NUCLEOTIDE SEQUENCE [LARGE SCALE GENOMIC DNA]</scope>
    <source>
        <strain evidence="12 13">DSM 12116</strain>
    </source>
</reference>
<comment type="caution">
    <text evidence="12">The sequence shown here is derived from an EMBL/GenBank/DDBJ whole genome shotgun (WGS) entry which is preliminary data.</text>
</comment>
<dbReference type="CDD" id="cd02439">
    <property type="entry name" value="DMB-PRT_CobT"/>
    <property type="match status" value="1"/>
</dbReference>
<evidence type="ECO:0000256" key="5">
    <source>
        <dbReference type="ARBA" id="ARBA00015486"/>
    </source>
</evidence>
<evidence type="ECO:0000256" key="11">
    <source>
        <dbReference type="HAMAP-Rule" id="MF_00230"/>
    </source>
</evidence>
<dbReference type="InterPro" id="IPR023195">
    <property type="entry name" value="Nict_dMeBzImd_PRibTrfase_N"/>
</dbReference>
<evidence type="ECO:0000256" key="6">
    <source>
        <dbReference type="ARBA" id="ARBA00022573"/>
    </source>
</evidence>
<dbReference type="Proteomes" id="UP000746471">
    <property type="component" value="Unassembled WGS sequence"/>
</dbReference>
<dbReference type="HAMAP" id="MF_00230">
    <property type="entry name" value="CobT"/>
    <property type="match status" value="1"/>
</dbReference>
<dbReference type="Pfam" id="PF02277">
    <property type="entry name" value="DBI_PRT"/>
    <property type="match status" value="1"/>
</dbReference>
<accession>A0ABS5PMM2</accession>
<sequence>MLYETLSQIKPLDRELMTSVKHRVDHLIKPQGSLGALEDIVVKLSGMTGNPFPMTDNKAIIVMCADHGVCDEYVASAPQSVTLQQARNIPRGLTGVGSMAKQSHTKLYSVDIGINTDFEDTYIIPHKLMHGTNNMRKGPAMTREIAVKALEIGIQMAYHAIDEGANILGTGEMGIGNTTPSTAILSVLTGQSPFEITGMGANFPADKLKHKATVINDAIVLNKPDASDPIDILAKVGGLDIAGMAGTMIGGAAKGVPVVIDGFIATVAALIACELSPSVKDYLLPSHASLEKGAKLATDTLGLEPFIHMNLRLGEGSGALLAFGLIEAACYMNKEMITFDEAGIGIV</sequence>
<keyword evidence="8 11" id="KW-0808">Transferase</keyword>
<dbReference type="PANTHER" id="PTHR43463">
    <property type="entry name" value="NICOTINATE-NUCLEOTIDE--DIMETHYLBENZIMIDAZOLE PHOSPHORIBOSYLTRANSFERASE"/>
    <property type="match status" value="1"/>
</dbReference>
<evidence type="ECO:0000256" key="4">
    <source>
        <dbReference type="ARBA" id="ARBA00011991"/>
    </source>
</evidence>